<dbReference type="Gene3D" id="2.40.110.10">
    <property type="entry name" value="Butyryl-CoA Dehydrogenase, subunit A, domain 2"/>
    <property type="match status" value="1"/>
</dbReference>
<dbReference type="InterPro" id="IPR009100">
    <property type="entry name" value="AcylCoA_DH/oxidase_NM_dom_sf"/>
</dbReference>
<proteinExistence type="inferred from homology"/>
<dbReference type="Gene3D" id="1.20.140.10">
    <property type="entry name" value="Butyryl-CoA Dehydrogenase, subunit A, domain 3"/>
    <property type="match status" value="1"/>
</dbReference>
<dbReference type="SUPFAM" id="SSF56645">
    <property type="entry name" value="Acyl-CoA dehydrogenase NM domain-like"/>
    <property type="match status" value="1"/>
</dbReference>
<dbReference type="InterPro" id="IPR013786">
    <property type="entry name" value="AcylCoA_DH/ox_N"/>
</dbReference>
<comment type="cofactor">
    <cofactor evidence="1 6">
        <name>FAD</name>
        <dbReference type="ChEBI" id="CHEBI:57692"/>
    </cofactor>
</comment>
<dbReference type="PANTHER" id="PTHR43292">
    <property type="entry name" value="ACYL-COA DEHYDROGENASE"/>
    <property type="match status" value="1"/>
</dbReference>
<name>A0ABP4VUP9_9ACTN</name>
<feature type="domain" description="Acyl-CoA dehydrogenase/oxidase C-terminal" evidence="7">
    <location>
        <begin position="244"/>
        <end position="396"/>
    </location>
</feature>
<evidence type="ECO:0000256" key="1">
    <source>
        <dbReference type="ARBA" id="ARBA00001974"/>
    </source>
</evidence>
<dbReference type="Pfam" id="PF02770">
    <property type="entry name" value="Acyl-CoA_dh_M"/>
    <property type="match status" value="1"/>
</dbReference>
<keyword evidence="4 6" id="KW-0274">FAD</keyword>
<evidence type="ECO:0000256" key="4">
    <source>
        <dbReference type="ARBA" id="ARBA00022827"/>
    </source>
</evidence>
<evidence type="ECO:0000259" key="9">
    <source>
        <dbReference type="Pfam" id="PF02771"/>
    </source>
</evidence>
<feature type="domain" description="Acyl-CoA oxidase/dehydrogenase middle" evidence="8">
    <location>
        <begin position="137"/>
        <end position="231"/>
    </location>
</feature>
<accession>A0ABP4VUP9</accession>
<dbReference type="RefSeq" id="WP_344076646.1">
    <property type="nucleotide sequence ID" value="NZ_BAAALS010000002.1"/>
</dbReference>
<comment type="similarity">
    <text evidence="2 6">Belongs to the acyl-CoA dehydrogenase family.</text>
</comment>
<keyword evidence="3 6" id="KW-0285">Flavoprotein</keyword>
<keyword evidence="5 6" id="KW-0560">Oxidoreductase</keyword>
<dbReference type="PANTHER" id="PTHR43292:SF3">
    <property type="entry name" value="ACYL-COA DEHYDROGENASE FADE29"/>
    <property type="match status" value="1"/>
</dbReference>
<feature type="domain" description="Acyl-CoA dehydrogenase/oxidase N-terminal" evidence="9">
    <location>
        <begin position="19"/>
        <end position="133"/>
    </location>
</feature>
<dbReference type="InterPro" id="IPR006091">
    <property type="entry name" value="Acyl-CoA_Oxase/DH_mid-dom"/>
</dbReference>
<dbReference type="Proteomes" id="UP001500655">
    <property type="component" value="Unassembled WGS sequence"/>
</dbReference>
<evidence type="ECO:0000313" key="11">
    <source>
        <dbReference type="Proteomes" id="UP001500655"/>
    </source>
</evidence>
<evidence type="ECO:0000256" key="5">
    <source>
        <dbReference type="ARBA" id="ARBA00023002"/>
    </source>
</evidence>
<dbReference type="Pfam" id="PF02771">
    <property type="entry name" value="Acyl-CoA_dh_N"/>
    <property type="match status" value="1"/>
</dbReference>
<dbReference type="InterPro" id="IPR009075">
    <property type="entry name" value="AcylCo_DH/oxidase_C"/>
</dbReference>
<protein>
    <submittedName>
        <fullName evidence="10">Acyl-CoA dehydrogenase</fullName>
    </submittedName>
</protein>
<comment type="caution">
    <text evidence="10">The sequence shown here is derived from an EMBL/GenBank/DDBJ whole genome shotgun (WGS) entry which is preliminary data.</text>
</comment>
<dbReference type="EMBL" id="BAAALS010000002">
    <property type="protein sequence ID" value="GAA1738630.1"/>
    <property type="molecule type" value="Genomic_DNA"/>
</dbReference>
<dbReference type="InterPro" id="IPR036250">
    <property type="entry name" value="AcylCo_DH-like_C"/>
</dbReference>
<dbReference type="SUPFAM" id="SSF47203">
    <property type="entry name" value="Acyl-CoA dehydrogenase C-terminal domain-like"/>
    <property type="match status" value="1"/>
</dbReference>
<evidence type="ECO:0000256" key="2">
    <source>
        <dbReference type="ARBA" id="ARBA00009347"/>
    </source>
</evidence>
<evidence type="ECO:0000256" key="3">
    <source>
        <dbReference type="ARBA" id="ARBA00022630"/>
    </source>
</evidence>
<evidence type="ECO:0000259" key="8">
    <source>
        <dbReference type="Pfam" id="PF02770"/>
    </source>
</evidence>
<dbReference type="InterPro" id="IPR037069">
    <property type="entry name" value="AcylCoA_DH/ox_N_sf"/>
</dbReference>
<dbReference type="Pfam" id="PF00441">
    <property type="entry name" value="Acyl-CoA_dh_1"/>
    <property type="match status" value="1"/>
</dbReference>
<dbReference type="InterPro" id="IPR046373">
    <property type="entry name" value="Acyl-CoA_Oxase/DH_mid-dom_sf"/>
</dbReference>
<evidence type="ECO:0000313" key="10">
    <source>
        <dbReference type="EMBL" id="GAA1738630.1"/>
    </source>
</evidence>
<reference evidence="11" key="1">
    <citation type="journal article" date="2019" name="Int. J. Syst. Evol. Microbiol.">
        <title>The Global Catalogue of Microorganisms (GCM) 10K type strain sequencing project: providing services to taxonomists for standard genome sequencing and annotation.</title>
        <authorList>
            <consortium name="The Broad Institute Genomics Platform"/>
            <consortium name="The Broad Institute Genome Sequencing Center for Infectious Disease"/>
            <person name="Wu L."/>
            <person name="Ma J."/>
        </authorList>
    </citation>
    <scope>NUCLEOTIDE SEQUENCE [LARGE SCALE GENOMIC DNA]</scope>
    <source>
        <strain evidence="11">JCM 13249</strain>
    </source>
</reference>
<keyword evidence="11" id="KW-1185">Reference proteome</keyword>
<gene>
    <name evidence="10" type="ORF">GCM10009681_06750</name>
</gene>
<evidence type="ECO:0000259" key="7">
    <source>
        <dbReference type="Pfam" id="PF00441"/>
    </source>
</evidence>
<dbReference type="InterPro" id="IPR052161">
    <property type="entry name" value="Mycobact_Acyl-CoA_DH"/>
</dbReference>
<evidence type="ECO:0000256" key="6">
    <source>
        <dbReference type="RuleBase" id="RU362125"/>
    </source>
</evidence>
<organism evidence="10 11">
    <name type="scientific">Luedemannella helvata</name>
    <dbReference type="NCBI Taxonomy" id="349315"/>
    <lineage>
        <taxon>Bacteria</taxon>
        <taxon>Bacillati</taxon>
        <taxon>Actinomycetota</taxon>
        <taxon>Actinomycetes</taxon>
        <taxon>Micromonosporales</taxon>
        <taxon>Micromonosporaceae</taxon>
        <taxon>Luedemannella</taxon>
    </lineage>
</organism>
<sequence>MAARAVDGPERDYGVVLDEQTRAFAAEVRAFLASALDADMRARTGGEAGRVERGREWQRRLNAAGLAAISWPTEYGGRSATAVQQLVFNTEIAAARAPEPVNRNAINQLGPTIIQWGSPDQRERYLPRILSGEDVWCQGFSEPDAGSDLASLRTRGVIDGDTMVITGQKIWTSKAQYANWIYLLVRTDPDAPKTRGISYVLADMASPGIEVRPIRQITGRAEFNEVFLTDVRVPLTQVVGPLHGGWRVARSTLSYERVGQSRTHRIERRLRSLVSLAARSGTPQAPLGDAAIEDRLVRFAAQVEALRQIAADATAAGIRGVSPGPEASIAKLLTSEVDQSMATFALELAGPAGTLERGSPGAADDGDVALAYLLMRAATLGAGTSEIQRNIIGEKLLGLPRDV</sequence>
<dbReference type="Gene3D" id="1.10.540.10">
    <property type="entry name" value="Acyl-CoA dehydrogenase/oxidase, N-terminal domain"/>
    <property type="match status" value="1"/>
</dbReference>